<sequence length="510" mass="55065">MGLSGRKTKQRIGHDPRNLAWANDANKFGAAYLEKFGWASGSGLGAGGEGRTKHISVYQKLDMLGIGADHRNSEDGTAWKQGKEFENLLRRLNAGGAGEEGAADVPKIDGFVKPTADAEEAVEEGADERESRKSKKRKRSEEEDDAGEALNVEDEERRRRKKEKKERKAREKEEKAARKESKESKREKSASKKEKKRERESSDNETPAPPATTQVEVVTPPRAPVAAPRPIRAHRARHIAMKGLASKSATAIAEILGVPSSSGTPSRSDALLSSASTTAVDTPALAPSAGLKMHDLTTSSKSVMDYFREKLAAKSTRSSEASTPTAVASPAADDYDDRPRGGLCLGASRLRVEAAVEVDEYEERPRGGLGASRLAMSMGMMSFVQSASQTTVTLGEDKEQPEDGDDAEAGAKKLSKKRKQKEGLGNDDAPVPDAQEDSTSTVEKKKKKRKKTDAPTAADATGTMEDADADPESKKKRNKKSETAHGEAPSEEKSKKRKKKREAAEAQISS</sequence>
<feature type="compositionally biased region" description="Acidic residues" evidence="7">
    <location>
        <begin position="399"/>
        <end position="408"/>
    </location>
</feature>
<evidence type="ECO:0000256" key="3">
    <source>
        <dbReference type="ARBA" id="ARBA00022552"/>
    </source>
</evidence>
<dbReference type="InterPro" id="IPR050656">
    <property type="entry name" value="PINX1"/>
</dbReference>
<keyword evidence="2" id="KW-0690">Ribosome biogenesis</keyword>
<evidence type="ECO:0000256" key="6">
    <source>
        <dbReference type="ARBA" id="ARBA00041961"/>
    </source>
</evidence>
<keyword evidence="10" id="KW-1185">Reference proteome</keyword>
<keyword evidence="4" id="KW-0539">Nucleus</keyword>
<dbReference type="STRING" id="743788.S8G428"/>
<feature type="region of interest" description="Disordered" evidence="7">
    <location>
        <begin position="313"/>
        <end position="342"/>
    </location>
</feature>
<feature type="region of interest" description="Disordered" evidence="7">
    <location>
        <begin position="387"/>
        <end position="510"/>
    </location>
</feature>
<evidence type="ECO:0000313" key="9">
    <source>
        <dbReference type="EMBL" id="EPT05020.1"/>
    </source>
</evidence>
<protein>
    <recommendedName>
        <fullName evidence="6">PinX1-related protein 1</fullName>
    </recommendedName>
</protein>
<evidence type="ECO:0000259" key="8">
    <source>
        <dbReference type="PROSITE" id="PS50174"/>
    </source>
</evidence>
<comment type="subcellular location">
    <subcellularLocation>
        <location evidence="1">Nucleus</location>
        <location evidence="1">Nucleolus</location>
    </subcellularLocation>
</comment>
<dbReference type="Pfam" id="PF01585">
    <property type="entry name" value="G-patch"/>
    <property type="match status" value="1"/>
</dbReference>
<accession>S8G428</accession>
<proteinExistence type="inferred from homology"/>
<evidence type="ECO:0000256" key="5">
    <source>
        <dbReference type="ARBA" id="ARBA00038007"/>
    </source>
</evidence>
<evidence type="ECO:0000313" key="10">
    <source>
        <dbReference type="Proteomes" id="UP000015241"/>
    </source>
</evidence>
<dbReference type="PROSITE" id="PS50174">
    <property type="entry name" value="G_PATCH"/>
    <property type="match status" value="1"/>
</dbReference>
<feature type="compositionally biased region" description="Acidic residues" evidence="7">
    <location>
        <begin position="117"/>
        <end position="127"/>
    </location>
</feature>
<keyword evidence="3" id="KW-0698">rRNA processing</keyword>
<dbReference type="GO" id="GO:0005730">
    <property type="term" value="C:nucleolus"/>
    <property type="evidence" value="ECO:0007669"/>
    <property type="project" value="UniProtKB-SubCell"/>
</dbReference>
<feature type="region of interest" description="Disordered" evidence="7">
    <location>
        <begin position="96"/>
        <end position="231"/>
    </location>
</feature>
<dbReference type="InParanoid" id="S8G428"/>
<gene>
    <name evidence="9" type="ORF">FOMPIDRAFT_97633</name>
</gene>
<dbReference type="Proteomes" id="UP000015241">
    <property type="component" value="Unassembled WGS sequence"/>
</dbReference>
<dbReference type="PANTHER" id="PTHR23149">
    <property type="entry name" value="G PATCH DOMAIN CONTAINING PROTEIN"/>
    <property type="match status" value="1"/>
</dbReference>
<dbReference type="eggNOG" id="KOG2809">
    <property type="taxonomic scope" value="Eukaryota"/>
</dbReference>
<organism evidence="9 10">
    <name type="scientific">Fomitopsis schrenkii</name>
    <name type="common">Brown rot fungus</name>
    <dbReference type="NCBI Taxonomy" id="2126942"/>
    <lineage>
        <taxon>Eukaryota</taxon>
        <taxon>Fungi</taxon>
        <taxon>Dikarya</taxon>
        <taxon>Basidiomycota</taxon>
        <taxon>Agaricomycotina</taxon>
        <taxon>Agaricomycetes</taxon>
        <taxon>Polyporales</taxon>
        <taxon>Fomitopsis</taxon>
    </lineage>
</organism>
<dbReference type="EMBL" id="KE504125">
    <property type="protein sequence ID" value="EPT05020.1"/>
    <property type="molecule type" value="Genomic_DNA"/>
</dbReference>
<reference evidence="9 10" key="1">
    <citation type="journal article" date="2012" name="Science">
        <title>The Paleozoic origin of enzymatic lignin decomposition reconstructed from 31 fungal genomes.</title>
        <authorList>
            <person name="Floudas D."/>
            <person name="Binder M."/>
            <person name="Riley R."/>
            <person name="Barry K."/>
            <person name="Blanchette R.A."/>
            <person name="Henrissat B."/>
            <person name="Martinez A.T."/>
            <person name="Otillar R."/>
            <person name="Spatafora J.W."/>
            <person name="Yadav J.S."/>
            <person name="Aerts A."/>
            <person name="Benoit I."/>
            <person name="Boyd A."/>
            <person name="Carlson A."/>
            <person name="Copeland A."/>
            <person name="Coutinho P.M."/>
            <person name="de Vries R.P."/>
            <person name="Ferreira P."/>
            <person name="Findley K."/>
            <person name="Foster B."/>
            <person name="Gaskell J."/>
            <person name="Glotzer D."/>
            <person name="Gorecki P."/>
            <person name="Heitman J."/>
            <person name="Hesse C."/>
            <person name="Hori C."/>
            <person name="Igarashi K."/>
            <person name="Jurgens J.A."/>
            <person name="Kallen N."/>
            <person name="Kersten P."/>
            <person name="Kohler A."/>
            <person name="Kuees U."/>
            <person name="Kumar T.K.A."/>
            <person name="Kuo A."/>
            <person name="LaButti K."/>
            <person name="Larrondo L.F."/>
            <person name="Lindquist E."/>
            <person name="Ling A."/>
            <person name="Lombard V."/>
            <person name="Lucas S."/>
            <person name="Lundell T."/>
            <person name="Martin R."/>
            <person name="McLaughlin D.J."/>
            <person name="Morgenstern I."/>
            <person name="Morin E."/>
            <person name="Murat C."/>
            <person name="Nagy L.G."/>
            <person name="Nolan M."/>
            <person name="Ohm R.A."/>
            <person name="Patyshakuliyeva A."/>
            <person name="Rokas A."/>
            <person name="Ruiz-Duenas F.J."/>
            <person name="Sabat G."/>
            <person name="Salamov A."/>
            <person name="Samejima M."/>
            <person name="Schmutz J."/>
            <person name="Slot J.C."/>
            <person name="St John F."/>
            <person name="Stenlid J."/>
            <person name="Sun H."/>
            <person name="Sun S."/>
            <person name="Syed K."/>
            <person name="Tsang A."/>
            <person name="Wiebenga A."/>
            <person name="Young D."/>
            <person name="Pisabarro A."/>
            <person name="Eastwood D.C."/>
            <person name="Martin F."/>
            <person name="Cullen D."/>
            <person name="Grigoriev I.V."/>
            <person name="Hibbett D.S."/>
        </authorList>
    </citation>
    <scope>NUCLEOTIDE SEQUENCE</scope>
    <source>
        <strain evidence="10">FP-58527</strain>
    </source>
</reference>
<evidence type="ECO:0000256" key="7">
    <source>
        <dbReference type="SAM" id="MobiDB-lite"/>
    </source>
</evidence>
<evidence type="ECO:0000256" key="4">
    <source>
        <dbReference type="ARBA" id="ARBA00023242"/>
    </source>
</evidence>
<comment type="similarity">
    <text evidence="5">Belongs to the PINX1 family.</text>
</comment>
<feature type="compositionally biased region" description="Basic and acidic residues" evidence="7">
    <location>
        <begin position="480"/>
        <end position="494"/>
    </location>
</feature>
<dbReference type="InterPro" id="IPR000467">
    <property type="entry name" value="G_patch_dom"/>
</dbReference>
<dbReference type="HOGENOM" id="CLU_044872_0_0_1"/>
<name>S8G428_FOMSC</name>
<feature type="compositionally biased region" description="Acidic residues" evidence="7">
    <location>
        <begin position="142"/>
        <end position="154"/>
    </location>
</feature>
<evidence type="ECO:0000256" key="2">
    <source>
        <dbReference type="ARBA" id="ARBA00022517"/>
    </source>
</evidence>
<dbReference type="SMART" id="SM00443">
    <property type="entry name" value="G_patch"/>
    <property type="match status" value="1"/>
</dbReference>
<dbReference type="GO" id="GO:0003676">
    <property type="term" value="F:nucleic acid binding"/>
    <property type="evidence" value="ECO:0007669"/>
    <property type="project" value="InterPro"/>
</dbReference>
<feature type="compositionally biased region" description="Low complexity" evidence="7">
    <location>
        <begin position="454"/>
        <end position="463"/>
    </location>
</feature>
<dbReference type="PANTHER" id="PTHR23149:SF31">
    <property type="entry name" value="PROTEIN PXR1"/>
    <property type="match status" value="1"/>
</dbReference>
<dbReference type="GO" id="GO:0006364">
    <property type="term" value="P:rRNA processing"/>
    <property type="evidence" value="ECO:0007669"/>
    <property type="project" value="UniProtKB-KW"/>
</dbReference>
<feature type="compositionally biased region" description="Basic and acidic residues" evidence="7">
    <location>
        <begin position="166"/>
        <end position="202"/>
    </location>
</feature>
<dbReference type="AlphaFoldDB" id="S8G428"/>
<feature type="compositionally biased region" description="Low complexity" evidence="7">
    <location>
        <begin position="318"/>
        <end position="332"/>
    </location>
</feature>
<feature type="domain" description="G-patch" evidence="8">
    <location>
        <begin position="25"/>
        <end position="71"/>
    </location>
</feature>
<dbReference type="OrthoDB" id="29523at2759"/>
<evidence type="ECO:0000256" key="1">
    <source>
        <dbReference type="ARBA" id="ARBA00004604"/>
    </source>
</evidence>